<keyword evidence="3" id="KW-1185">Reference proteome</keyword>
<dbReference type="EMBL" id="CM029048">
    <property type="protein sequence ID" value="KAG2578757.1"/>
    <property type="molecule type" value="Genomic_DNA"/>
</dbReference>
<dbReference type="AlphaFoldDB" id="A0A8T0QZH6"/>
<name>A0A8T0QZH6_PANVG</name>
<sequence>METLHIKPLHGADGYLRWKESVLLRLHTVGVAHVLSDDPPAAGAQEAKKWARDDALALWQAVARTYEPDSFFWQLRFDELEFHDDETLLERVARAEALAIAACGGPRVSDGSVAYMVCTNLPDVAKDAIMHGQHGDEKTMDGVWRSAQAMERVRNSEQAWLLRQEREAMISSGTSGHVTKKRRRSRRADGTNNL</sequence>
<proteinExistence type="predicted"/>
<feature type="region of interest" description="Disordered" evidence="1">
    <location>
        <begin position="171"/>
        <end position="194"/>
    </location>
</feature>
<gene>
    <name evidence="2" type="ORF">PVAP13_6NG114200</name>
</gene>
<comment type="caution">
    <text evidence="2">The sequence shown here is derived from an EMBL/GenBank/DDBJ whole genome shotgun (WGS) entry which is preliminary data.</text>
</comment>
<evidence type="ECO:0000313" key="2">
    <source>
        <dbReference type="EMBL" id="KAG2578757.1"/>
    </source>
</evidence>
<protein>
    <submittedName>
        <fullName evidence="2">Uncharacterized protein</fullName>
    </submittedName>
</protein>
<dbReference type="Proteomes" id="UP000823388">
    <property type="component" value="Chromosome 6N"/>
</dbReference>
<reference evidence="2" key="1">
    <citation type="submission" date="2020-05" db="EMBL/GenBank/DDBJ databases">
        <title>WGS assembly of Panicum virgatum.</title>
        <authorList>
            <person name="Lovell J.T."/>
            <person name="Jenkins J."/>
            <person name="Shu S."/>
            <person name="Juenger T.E."/>
            <person name="Schmutz J."/>
        </authorList>
    </citation>
    <scope>NUCLEOTIDE SEQUENCE</scope>
    <source>
        <strain evidence="2">AP13</strain>
    </source>
</reference>
<evidence type="ECO:0000256" key="1">
    <source>
        <dbReference type="SAM" id="MobiDB-lite"/>
    </source>
</evidence>
<accession>A0A8T0QZH6</accession>
<evidence type="ECO:0000313" key="3">
    <source>
        <dbReference type="Proteomes" id="UP000823388"/>
    </source>
</evidence>
<organism evidence="2 3">
    <name type="scientific">Panicum virgatum</name>
    <name type="common">Blackwell switchgrass</name>
    <dbReference type="NCBI Taxonomy" id="38727"/>
    <lineage>
        <taxon>Eukaryota</taxon>
        <taxon>Viridiplantae</taxon>
        <taxon>Streptophyta</taxon>
        <taxon>Embryophyta</taxon>
        <taxon>Tracheophyta</taxon>
        <taxon>Spermatophyta</taxon>
        <taxon>Magnoliopsida</taxon>
        <taxon>Liliopsida</taxon>
        <taxon>Poales</taxon>
        <taxon>Poaceae</taxon>
        <taxon>PACMAD clade</taxon>
        <taxon>Panicoideae</taxon>
        <taxon>Panicodae</taxon>
        <taxon>Paniceae</taxon>
        <taxon>Panicinae</taxon>
        <taxon>Panicum</taxon>
        <taxon>Panicum sect. Hiantes</taxon>
    </lineage>
</organism>